<evidence type="ECO:0000256" key="2">
    <source>
        <dbReference type="ARBA" id="ARBA00022723"/>
    </source>
</evidence>
<evidence type="ECO:0000256" key="1">
    <source>
        <dbReference type="ARBA" id="ARBA00006834"/>
    </source>
</evidence>
<evidence type="ECO:0000259" key="8">
    <source>
        <dbReference type="PROSITE" id="PS50809"/>
    </source>
</evidence>
<comment type="similarity">
    <text evidence="1">Belongs to the DMRT family.</text>
</comment>
<keyword evidence="5 6" id="KW-0539">Nucleus</keyword>
<dbReference type="GO" id="GO:0000978">
    <property type="term" value="F:RNA polymerase II cis-regulatory region sequence-specific DNA binding"/>
    <property type="evidence" value="ECO:0007669"/>
    <property type="project" value="TreeGrafter"/>
</dbReference>
<dbReference type="PANTHER" id="PTHR12322">
    <property type="entry name" value="DOUBLESEX AND MAB-3 RELATED TRANSCRIPTION FACTOR DMRT"/>
    <property type="match status" value="1"/>
</dbReference>
<proteinExistence type="inferred from homology"/>
<feature type="compositionally biased region" description="Acidic residues" evidence="7">
    <location>
        <begin position="135"/>
        <end position="150"/>
    </location>
</feature>
<dbReference type="PROSITE" id="PS40000">
    <property type="entry name" value="DM_1"/>
    <property type="match status" value="1"/>
</dbReference>
<keyword evidence="10" id="KW-1185">Reference proteome</keyword>
<dbReference type="InterPro" id="IPR036407">
    <property type="entry name" value="DM_DNA-bd_sf"/>
</dbReference>
<dbReference type="GO" id="GO:0000981">
    <property type="term" value="F:DNA-binding transcription factor activity, RNA polymerase II-specific"/>
    <property type="evidence" value="ECO:0007669"/>
    <property type="project" value="TreeGrafter"/>
</dbReference>
<dbReference type="InterPro" id="IPR001275">
    <property type="entry name" value="DM_DNA-bd"/>
</dbReference>
<dbReference type="AlphaFoldDB" id="A0A7I8VKE7"/>
<keyword evidence="4 6" id="KW-0238">DNA-binding</keyword>
<feature type="compositionally biased region" description="Polar residues" evidence="7">
    <location>
        <begin position="105"/>
        <end position="116"/>
    </location>
</feature>
<dbReference type="SUPFAM" id="SSF46934">
    <property type="entry name" value="UBA-like"/>
    <property type="match status" value="1"/>
</dbReference>
<accession>A0A7I8VKE7</accession>
<dbReference type="GO" id="GO:0046872">
    <property type="term" value="F:metal ion binding"/>
    <property type="evidence" value="ECO:0007669"/>
    <property type="project" value="UniProtKB-KW"/>
</dbReference>
<dbReference type="InterPro" id="IPR026607">
    <property type="entry name" value="DMRT"/>
</dbReference>
<reference evidence="9 10" key="1">
    <citation type="submission" date="2020-08" db="EMBL/GenBank/DDBJ databases">
        <authorList>
            <person name="Hejnol A."/>
        </authorList>
    </citation>
    <scope>NUCLEOTIDE SEQUENCE [LARGE SCALE GENOMIC DNA]</scope>
</reference>
<evidence type="ECO:0000313" key="10">
    <source>
        <dbReference type="Proteomes" id="UP000549394"/>
    </source>
</evidence>
<dbReference type="Gene3D" id="4.10.1040.10">
    <property type="entry name" value="DM DNA-binding domain"/>
    <property type="match status" value="1"/>
</dbReference>
<evidence type="ECO:0000256" key="7">
    <source>
        <dbReference type="SAM" id="MobiDB-lite"/>
    </source>
</evidence>
<feature type="region of interest" description="Disordered" evidence="7">
    <location>
        <begin position="235"/>
        <end position="259"/>
    </location>
</feature>
<evidence type="ECO:0000256" key="5">
    <source>
        <dbReference type="ARBA" id="ARBA00023242"/>
    </source>
</evidence>
<feature type="domain" description="DM" evidence="8">
    <location>
        <begin position="22"/>
        <end position="69"/>
    </location>
</feature>
<dbReference type="Pfam" id="PF00751">
    <property type="entry name" value="DM"/>
    <property type="match status" value="1"/>
</dbReference>
<feature type="region of interest" description="Disordered" evidence="7">
    <location>
        <begin position="322"/>
        <end position="347"/>
    </location>
</feature>
<dbReference type="Proteomes" id="UP000549394">
    <property type="component" value="Unassembled WGS sequence"/>
</dbReference>
<dbReference type="OrthoDB" id="6162476at2759"/>
<protein>
    <submittedName>
        <fullName evidence="9">DgyrCDS5380</fullName>
    </submittedName>
</protein>
<dbReference type="PANTHER" id="PTHR12322:SF118">
    <property type="entry name" value="DM DOMAIN-CONTAINING PROTEIN"/>
    <property type="match status" value="1"/>
</dbReference>
<comment type="subcellular location">
    <subcellularLocation>
        <location evidence="6">Nucleus</location>
    </subcellularLocation>
</comment>
<keyword evidence="2 6" id="KW-0479">Metal-binding</keyword>
<evidence type="ECO:0000313" key="9">
    <source>
        <dbReference type="EMBL" id="CAD5116503.1"/>
    </source>
</evidence>
<dbReference type="GO" id="GO:0007548">
    <property type="term" value="P:sex differentiation"/>
    <property type="evidence" value="ECO:0007669"/>
    <property type="project" value="TreeGrafter"/>
</dbReference>
<feature type="DNA-binding region" description="DM" evidence="6">
    <location>
        <begin position="22"/>
        <end position="69"/>
    </location>
</feature>
<feature type="compositionally biased region" description="Polar residues" evidence="7">
    <location>
        <begin position="235"/>
        <end position="252"/>
    </location>
</feature>
<dbReference type="SMART" id="SM00301">
    <property type="entry name" value="DM"/>
    <property type="match status" value="1"/>
</dbReference>
<dbReference type="PROSITE" id="PS50809">
    <property type="entry name" value="DM_2"/>
    <property type="match status" value="1"/>
</dbReference>
<dbReference type="SUPFAM" id="SSF82927">
    <property type="entry name" value="Cysteine-rich DNA binding domain, (DM domain)"/>
    <property type="match status" value="1"/>
</dbReference>
<dbReference type="CDD" id="cd14370">
    <property type="entry name" value="CUE_DMA"/>
    <property type="match status" value="1"/>
</dbReference>
<sequence>MNVSTAAPIYPLTEKGARKPKCARCRNHGMVSWLKGHKRHCRYRDCTCAKCNLIAERQRVMAAQVALKRQQAAEDAIAIGLRACTEGTVPMLTPGPLWGPGTVTPAENLQENPNCDSSRKASPAASESDSIIAVEDNEDDDDDEESEEMEQTISEEKKEVVKNEMKEENDKKTDSSPKPTAYRPGRLSHMEILERIFPLQKKTVLELVLHGCNGDLVKAIEHFLSAQDTIIAQQQRKTDTVTTPRSVSNGKSAFNPPHPTLHSAFSPRAAAFTTEALLARRPHNTRITHNPPAPPMPPPIFAHSLATNPFLFPFARPPSFFHGGLPPLRGGNRTPDSEQDSWNGEQE</sequence>
<comment type="caution">
    <text evidence="9">The sequence shown here is derived from an EMBL/GenBank/DDBJ whole genome shotgun (WGS) entry which is preliminary data.</text>
</comment>
<evidence type="ECO:0000256" key="4">
    <source>
        <dbReference type="ARBA" id="ARBA00023125"/>
    </source>
</evidence>
<name>A0A7I8VKE7_9ANNE</name>
<organism evidence="9 10">
    <name type="scientific">Dimorphilus gyrociliatus</name>
    <dbReference type="NCBI Taxonomy" id="2664684"/>
    <lineage>
        <taxon>Eukaryota</taxon>
        <taxon>Metazoa</taxon>
        <taxon>Spiralia</taxon>
        <taxon>Lophotrochozoa</taxon>
        <taxon>Annelida</taxon>
        <taxon>Polychaeta</taxon>
        <taxon>Polychaeta incertae sedis</taxon>
        <taxon>Dinophilidae</taxon>
        <taxon>Dimorphilus</taxon>
    </lineage>
</organism>
<evidence type="ECO:0000256" key="3">
    <source>
        <dbReference type="ARBA" id="ARBA00022833"/>
    </source>
</evidence>
<gene>
    <name evidence="9" type="ORF">DGYR_LOCUS5126</name>
</gene>
<keyword evidence="3 6" id="KW-0862">Zinc</keyword>
<dbReference type="InterPro" id="IPR005173">
    <property type="entry name" value="DMA"/>
</dbReference>
<dbReference type="GO" id="GO:0005634">
    <property type="term" value="C:nucleus"/>
    <property type="evidence" value="ECO:0007669"/>
    <property type="project" value="UniProtKB-SubCell"/>
</dbReference>
<feature type="compositionally biased region" description="Basic and acidic residues" evidence="7">
    <location>
        <begin position="154"/>
        <end position="175"/>
    </location>
</feature>
<dbReference type="Pfam" id="PF03474">
    <property type="entry name" value="DMA"/>
    <property type="match status" value="1"/>
</dbReference>
<dbReference type="EMBL" id="CAJFCJ010000006">
    <property type="protein sequence ID" value="CAD5116503.1"/>
    <property type="molecule type" value="Genomic_DNA"/>
</dbReference>
<dbReference type="InterPro" id="IPR009060">
    <property type="entry name" value="UBA-like_sf"/>
</dbReference>
<evidence type="ECO:0000256" key="6">
    <source>
        <dbReference type="PROSITE-ProRule" id="PRU00070"/>
    </source>
</evidence>
<dbReference type="FunFam" id="4.10.1040.10:FF:000001">
    <property type="entry name" value="doublesex- and mab-3-related transcription factor 1"/>
    <property type="match status" value="1"/>
</dbReference>
<feature type="region of interest" description="Disordered" evidence="7">
    <location>
        <begin position="95"/>
        <end position="184"/>
    </location>
</feature>